<dbReference type="WBParaSite" id="PDA_v2.g10242.t1">
    <property type="protein sequence ID" value="PDA_v2.g10242.t1"/>
    <property type="gene ID" value="PDA_v2.g10242"/>
</dbReference>
<evidence type="ECO:0000313" key="1">
    <source>
        <dbReference type="Proteomes" id="UP000887578"/>
    </source>
</evidence>
<keyword evidence="1" id="KW-1185">Reference proteome</keyword>
<accession>A0A914NZD3</accession>
<proteinExistence type="predicted"/>
<sequence length="178" mass="21099">MEMSPKVFQTSLTREMLLQSFQEAIELNICAKRKLLKFQRKYYQKIGDKMNVAFIDAEINGFQEIIKNEMQNVQFLLHDFSKQNIKMALCHISKLQNDAKNYLYEKMKQKNRRKTRNLAMILKSAKNDEKKNQGINYQQNYRYNIKNAIQNIAELQKGQTIEEVTEISYTTNNSIIED</sequence>
<organism evidence="1 2">
    <name type="scientific">Panagrolaimus davidi</name>
    <dbReference type="NCBI Taxonomy" id="227884"/>
    <lineage>
        <taxon>Eukaryota</taxon>
        <taxon>Metazoa</taxon>
        <taxon>Ecdysozoa</taxon>
        <taxon>Nematoda</taxon>
        <taxon>Chromadorea</taxon>
        <taxon>Rhabditida</taxon>
        <taxon>Tylenchina</taxon>
        <taxon>Panagrolaimomorpha</taxon>
        <taxon>Panagrolaimoidea</taxon>
        <taxon>Panagrolaimidae</taxon>
        <taxon>Panagrolaimus</taxon>
    </lineage>
</organism>
<dbReference type="AlphaFoldDB" id="A0A914NZD3"/>
<evidence type="ECO:0000313" key="2">
    <source>
        <dbReference type="WBParaSite" id="PDA_v2.g10242.t1"/>
    </source>
</evidence>
<dbReference type="Proteomes" id="UP000887578">
    <property type="component" value="Unplaced"/>
</dbReference>
<reference evidence="2" key="1">
    <citation type="submission" date="2022-11" db="UniProtKB">
        <authorList>
            <consortium name="WormBaseParasite"/>
        </authorList>
    </citation>
    <scope>IDENTIFICATION</scope>
</reference>
<protein>
    <submittedName>
        <fullName evidence="2">Uncharacterized protein</fullName>
    </submittedName>
</protein>
<name>A0A914NZD3_9BILA</name>